<evidence type="ECO:0000313" key="2">
    <source>
        <dbReference type="EMBL" id="ORX90219.1"/>
    </source>
</evidence>
<protein>
    <recommendedName>
        <fullName evidence="4">Extracellular membrane protein CFEM domain-containing protein</fullName>
    </recommendedName>
</protein>
<keyword evidence="3" id="KW-1185">Reference proteome</keyword>
<sequence>MRLTYVLLPLATFVGTSLAATSCLPALSQTSACEDPATYNLCRSNALNKLCSVSDLQCNCMQAKEFVFCTQYCRQDANVTAALNTCQAAEQEKQCKDVPLESQTYSTTAPKPTKSSNVNILTDAGSRTWLAIEYVALISSGVAALLL</sequence>
<dbReference type="EMBL" id="MCFE01000391">
    <property type="protein sequence ID" value="ORX90219.1"/>
    <property type="molecule type" value="Genomic_DNA"/>
</dbReference>
<dbReference type="Proteomes" id="UP000193498">
    <property type="component" value="Unassembled WGS sequence"/>
</dbReference>
<feature type="signal peptide" evidence="1">
    <location>
        <begin position="1"/>
        <end position="19"/>
    </location>
</feature>
<reference evidence="2 3" key="1">
    <citation type="submission" date="2016-07" db="EMBL/GenBank/DDBJ databases">
        <title>Pervasive Adenine N6-methylation of Active Genes in Fungi.</title>
        <authorList>
            <consortium name="DOE Joint Genome Institute"/>
            <person name="Mondo S.J."/>
            <person name="Dannebaum R.O."/>
            <person name="Kuo R.C."/>
            <person name="Labutti K."/>
            <person name="Haridas S."/>
            <person name="Kuo A."/>
            <person name="Salamov A."/>
            <person name="Ahrendt S.R."/>
            <person name="Lipzen A."/>
            <person name="Sullivan W."/>
            <person name="Andreopoulos W.B."/>
            <person name="Clum A."/>
            <person name="Lindquist E."/>
            <person name="Daum C."/>
            <person name="Ramamoorthy G.K."/>
            <person name="Gryganskyi A."/>
            <person name="Culley D."/>
            <person name="Magnuson J.K."/>
            <person name="James T.Y."/>
            <person name="O'Malley M.A."/>
            <person name="Stajich J.E."/>
            <person name="Spatafora J.W."/>
            <person name="Visel A."/>
            <person name="Grigoriev I.V."/>
        </authorList>
    </citation>
    <scope>NUCLEOTIDE SEQUENCE [LARGE SCALE GENOMIC DNA]</scope>
    <source>
        <strain evidence="2 3">CBS 931.73</strain>
    </source>
</reference>
<gene>
    <name evidence="2" type="ORF">K493DRAFT_318120</name>
</gene>
<dbReference type="AlphaFoldDB" id="A0A1Y1XWS7"/>
<evidence type="ECO:0000313" key="3">
    <source>
        <dbReference type="Proteomes" id="UP000193498"/>
    </source>
</evidence>
<feature type="chain" id="PRO_5012349992" description="Extracellular membrane protein CFEM domain-containing protein" evidence="1">
    <location>
        <begin position="20"/>
        <end position="147"/>
    </location>
</feature>
<name>A0A1Y1XWS7_9FUNG</name>
<organism evidence="2 3">
    <name type="scientific">Basidiobolus meristosporus CBS 931.73</name>
    <dbReference type="NCBI Taxonomy" id="1314790"/>
    <lineage>
        <taxon>Eukaryota</taxon>
        <taxon>Fungi</taxon>
        <taxon>Fungi incertae sedis</taxon>
        <taxon>Zoopagomycota</taxon>
        <taxon>Entomophthoromycotina</taxon>
        <taxon>Basidiobolomycetes</taxon>
        <taxon>Basidiobolales</taxon>
        <taxon>Basidiobolaceae</taxon>
        <taxon>Basidiobolus</taxon>
    </lineage>
</organism>
<comment type="caution">
    <text evidence="2">The sequence shown here is derived from an EMBL/GenBank/DDBJ whole genome shotgun (WGS) entry which is preliminary data.</text>
</comment>
<keyword evidence="1" id="KW-0732">Signal</keyword>
<evidence type="ECO:0008006" key="4">
    <source>
        <dbReference type="Google" id="ProtNLM"/>
    </source>
</evidence>
<accession>A0A1Y1XWS7</accession>
<evidence type="ECO:0000256" key="1">
    <source>
        <dbReference type="SAM" id="SignalP"/>
    </source>
</evidence>
<dbReference type="PROSITE" id="PS51257">
    <property type="entry name" value="PROKAR_LIPOPROTEIN"/>
    <property type="match status" value="1"/>
</dbReference>
<proteinExistence type="predicted"/>
<dbReference type="InParanoid" id="A0A1Y1XWS7"/>